<accession>A0A645DGK1</accession>
<comment type="caution">
    <text evidence="3">The sequence shown here is derived from an EMBL/GenBank/DDBJ whole genome shotgun (WGS) entry which is preliminary data.</text>
</comment>
<comment type="similarity">
    <text evidence="1">Belongs to the short-chain dehydrogenases/reductases (SDR) family.</text>
</comment>
<proteinExistence type="inferred from homology"/>
<dbReference type="SUPFAM" id="SSF51735">
    <property type="entry name" value="NAD(P)-binding Rossmann-fold domains"/>
    <property type="match status" value="1"/>
</dbReference>
<dbReference type="InterPro" id="IPR002347">
    <property type="entry name" value="SDR_fam"/>
</dbReference>
<sequence length="234" mass="25621">MSRHGEDSAGIIHITADVSDQMSLKSAFEKISSEERGIDLLINNAGIGISGSAENTEYTDAMKQIKVNFIGMYLCCSFAMPLLRNNKGRIINLSSVAAVLPIPFQSFYSASKGAINAFSLALRNEVRDFGISVCAVMPGDVCTGFTDARIKSSKGNEVYESRIGRSVSVMEHDEKNGMSAEYAARKIFDISQKRNVAPLYTIGNKYKLLVFISRFLPVSAINRIVYSLYSGNSK</sequence>
<dbReference type="AlphaFoldDB" id="A0A645DGK1"/>
<organism evidence="3">
    <name type="scientific">bioreactor metagenome</name>
    <dbReference type="NCBI Taxonomy" id="1076179"/>
    <lineage>
        <taxon>unclassified sequences</taxon>
        <taxon>metagenomes</taxon>
        <taxon>ecological metagenomes</taxon>
    </lineage>
</organism>
<dbReference type="PRINTS" id="PR00081">
    <property type="entry name" value="GDHRDH"/>
</dbReference>
<dbReference type="PROSITE" id="PS00061">
    <property type="entry name" value="ADH_SHORT"/>
    <property type="match status" value="1"/>
</dbReference>
<dbReference type="InterPro" id="IPR036291">
    <property type="entry name" value="NAD(P)-bd_dom_sf"/>
</dbReference>
<evidence type="ECO:0000256" key="1">
    <source>
        <dbReference type="ARBA" id="ARBA00006484"/>
    </source>
</evidence>
<dbReference type="PANTHER" id="PTHR44169">
    <property type="entry name" value="NADPH-DEPENDENT 1-ACYLDIHYDROXYACETONE PHOSPHATE REDUCTASE"/>
    <property type="match status" value="1"/>
</dbReference>
<dbReference type="PANTHER" id="PTHR44169:SF6">
    <property type="entry name" value="NADPH-DEPENDENT 1-ACYLDIHYDROXYACETONE PHOSPHATE REDUCTASE"/>
    <property type="match status" value="1"/>
</dbReference>
<dbReference type="GO" id="GO:0016491">
    <property type="term" value="F:oxidoreductase activity"/>
    <property type="evidence" value="ECO:0007669"/>
    <property type="project" value="UniProtKB-KW"/>
</dbReference>
<protein>
    <submittedName>
        <fullName evidence="3">Uncharacterized protein</fullName>
    </submittedName>
</protein>
<dbReference type="Gene3D" id="3.40.50.720">
    <property type="entry name" value="NAD(P)-binding Rossmann-like Domain"/>
    <property type="match status" value="1"/>
</dbReference>
<dbReference type="Pfam" id="PF00106">
    <property type="entry name" value="adh_short"/>
    <property type="match status" value="1"/>
</dbReference>
<evidence type="ECO:0000313" key="3">
    <source>
        <dbReference type="EMBL" id="MPM88168.1"/>
    </source>
</evidence>
<dbReference type="PRINTS" id="PR00080">
    <property type="entry name" value="SDRFAMILY"/>
</dbReference>
<name>A0A645DGK1_9ZZZZ</name>
<reference evidence="3" key="1">
    <citation type="submission" date="2019-08" db="EMBL/GenBank/DDBJ databases">
        <authorList>
            <person name="Kucharzyk K."/>
            <person name="Murdoch R.W."/>
            <person name="Higgins S."/>
            <person name="Loffler F."/>
        </authorList>
    </citation>
    <scope>NUCLEOTIDE SEQUENCE</scope>
</reference>
<dbReference type="EMBL" id="VSSQ01035839">
    <property type="protein sequence ID" value="MPM88168.1"/>
    <property type="molecule type" value="Genomic_DNA"/>
</dbReference>
<keyword evidence="2" id="KW-0560">Oxidoreductase</keyword>
<gene>
    <name evidence="3" type="ORF">SDC9_135269</name>
</gene>
<dbReference type="InterPro" id="IPR020904">
    <property type="entry name" value="Sc_DH/Rdtase_CS"/>
</dbReference>
<evidence type="ECO:0000256" key="2">
    <source>
        <dbReference type="ARBA" id="ARBA00023002"/>
    </source>
</evidence>